<dbReference type="InterPro" id="IPR036942">
    <property type="entry name" value="Beta-barrel_TonB_sf"/>
</dbReference>
<keyword evidence="2" id="KW-0472">Membrane</keyword>
<keyword evidence="3" id="KW-0998">Cell outer membrane</keyword>
<reference evidence="4 5" key="1">
    <citation type="submission" date="2023-09" db="EMBL/GenBank/DDBJ databases">
        <title>Thalassobella suaedae gen. nov., sp. nov., a marine bacterium of the family Flavobacteriaceae isolated from a halophyte Suaeda japonica.</title>
        <authorList>
            <person name="Lee S.Y."/>
            <person name="Hwang C.Y."/>
        </authorList>
    </citation>
    <scope>NUCLEOTIDE SEQUENCE [LARGE SCALE GENOMIC DNA]</scope>
    <source>
        <strain evidence="4 5">HL-DH14</strain>
    </source>
</reference>
<evidence type="ECO:0000313" key="5">
    <source>
        <dbReference type="Proteomes" id="UP001302806"/>
    </source>
</evidence>
<keyword evidence="4" id="KW-0675">Receptor</keyword>
<sequence length="935" mass="105632">MKKFIVFLLICEFAIFANSQQALIKGSVIDGDSFQPITNVTITIEATKQIQLTNELGEFQFTENIPLGEQILKISKLGYFTKRYPIIVNEGSTVNITDMTLELERSSQDLFTIILSDDELDGDESGYGNISGLLSSSLDIFQRTAAFEFSSSFFRMRGLDSDNSSVLINGIEMNKIYNGRPQWSNWGGMNDVLRNQELTSGLTPSSYNFGGILGTTNINTRASQMKSGGRITYSSSNRSYSNRLMATYASSLLKSGWAYTLSLGRRWGNEGYQDATLYDSNSLFASAEKKFNEKHSLSFTGIYAPNKRGKSSANTQEVYDLKGIKYNEYWGYQDGKKRNSRIKEVIEPIVMLNHYWNINTKSSLNTNIGYQFGKFGNSRLAYGGANLVTTNDGQNTFESGGTNLSPSYYQKLPSYFERNFPNDLGFAYQAQQAFLNNGQLDWKQLYDANSINTSLGRNATYMLYEDRVDDKQLSINMVYKKDINEHIIFNTALNYKNLKSENYAEVLDLLGGTGFLNIDSFDGVQFDLQNPNTITKVGETYGYNYNMFASVFSGYAQAQFKYNKFDFYVSTSITSTQYQREGLFQNESFTNNSLGKGENLSFIGMGIKAGTIYKISGKHIIDVNMGYITKAPSIRNSFSNSRSNHNIVPNITEEILMSVDASYIYRSDIVKAKLTGFYTTLKDANEISFFFADGIGNVIAESGTQQSGTDDTEFIQEILQDVDKNYLGTELGIEAQVTTTIKLKGVVALGQYTYANNPDLYLSSDRFENVYLGKSYLKNYKLAVGPHQAYSVGFEYRDPDYWWFGATANFFDKTYIDISPLTRTDNFYKDVDGQPFIDYDETIALELLKQETFDNYMSVNLTGGKSWLVGDYYIGFFASVNNLLDEVYKTGGFEQGRNANYRQLRDDKALDKPVFGSKYWYGRGATYFLNLNVRF</sequence>
<evidence type="ECO:0000256" key="2">
    <source>
        <dbReference type="ARBA" id="ARBA00023136"/>
    </source>
</evidence>
<dbReference type="SUPFAM" id="SSF49464">
    <property type="entry name" value="Carboxypeptidase regulatory domain-like"/>
    <property type="match status" value="1"/>
</dbReference>
<dbReference type="Gene3D" id="2.60.40.1120">
    <property type="entry name" value="Carboxypeptidase-like, regulatory domain"/>
    <property type="match status" value="1"/>
</dbReference>
<proteinExistence type="predicted"/>
<dbReference type="SUPFAM" id="SSF56935">
    <property type="entry name" value="Porins"/>
    <property type="match status" value="1"/>
</dbReference>
<dbReference type="InterPro" id="IPR008969">
    <property type="entry name" value="CarboxyPept-like_regulatory"/>
</dbReference>
<dbReference type="EMBL" id="CP134537">
    <property type="protein sequence ID" value="WNH08445.1"/>
    <property type="molecule type" value="Genomic_DNA"/>
</dbReference>
<evidence type="ECO:0000256" key="1">
    <source>
        <dbReference type="ARBA" id="ARBA00004442"/>
    </source>
</evidence>
<protein>
    <submittedName>
        <fullName evidence="4">TonB-dependent receptor</fullName>
    </submittedName>
</protein>
<dbReference type="Gene3D" id="2.40.170.20">
    <property type="entry name" value="TonB-dependent receptor, beta-barrel domain"/>
    <property type="match status" value="1"/>
</dbReference>
<gene>
    <name evidence="4" type="ORF">RHP51_15125</name>
</gene>
<evidence type="ECO:0000313" key="4">
    <source>
        <dbReference type="EMBL" id="WNH08445.1"/>
    </source>
</evidence>
<dbReference type="RefSeq" id="WP_415865110.1">
    <property type="nucleotide sequence ID" value="NZ_CP134537.1"/>
</dbReference>
<organism evidence="4 5">
    <name type="scientific">Thalassobellus suaedae</name>
    <dbReference type="NCBI Taxonomy" id="3074124"/>
    <lineage>
        <taxon>Bacteria</taxon>
        <taxon>Pseudomonadati</taxon>
        <taxon>Bacteroidota</taxon>
        <taxon>Flavobacteriia</taxon>
        <taxon>Flavobacteriales</taxon>
        <taxon>Flavobacteriaceae</taxon>
        <taxon>Thalassobellus</taxon>
    </lineage>
</organism>
<dbReference type="Pfam" id="PF13715">
    <property type="entry name" value="CarbopepD_reg_2"/>
    <property type="match status" value="1"/>
</dbReference>
<name>A0ABY9XR96_9FLAO</name>
<accession>A0ABY9XR96</accession>
<dbReference type="Proteomes" id="UP001302806">
    <property type="component" value="Chromosome"/>
</dbReference>
<evidence type="ECO:0000256" key="3">
    <source>
        <dbReference type="ARBA" id="ARBA00023237"/>
    </source>
</evidence>
<comment type="subcellular location">
    <subcellularLocation>
        <location evidence="1">Cell outer membrane</location>
    </subcellularLocation>
</comment>